<dbReference type="VEuPathDB" id="FungiDB:PC110_g21131"/>
<dbReference type="Proteomes" id="UP000688947">
    <property type="component" value="Unassembled WGS sequence"/>
</dbReference>
<dbReference type="EMBL" id="JAENGZ010001749">
    <property type="protein sequence ID" value="KAG6946403.1"/>
    <property type="molecule type" value="Genomic_DNA"/>
</dbReference>
<evidence type="ECO:0000313" key="1">
    <source>
        <dbReference type="EMBL" id="KAG2951703.1"/>
    </source>
</evidence>
<proteinExistence type="predicted"/>
<evidence type="ECO:0000313" key="2">
    <source>
        <dbReference type="EMBL" id="KAG6946403.1"/>
    </source>
</evidence>
<dbReference type="Proteomes" id="UP000251314">
    <property type="component" value="Unassembled WGS sequence"/>
</dbReference>
<dbReference type="EMBL" id="MJFZ01001318">
    <property type="protein sequence ID" value="RAW22425.1"/>
    <property type="molecule type" value="Genomic_DNA"/>
</dbReference>
<dbReference type="OrthoDB" id="10271820at2759"/>
<name>A0A329RCR7_9STRA</name>
<evidence type="ECO:0000313" key="3">
    <source>
        <dbReference type="EMBL" id="RAW22425.1"/>
    </source>
</evidence>
<reference evidence="3 4" key="1">
    <citation type="submission" date="2018-01" db="EMBL/GenBank/DDBJ databases">
        <title>Draft genome of the strawberry crown rot pathogen Phytophthora cactorum.</title>
        <authorList>
            <person name="Armitage A.D."/>
            <person name="Lysoe E."/>
            <person name="Nellist C.F."/>
            <person name="Harrison R.J."/>
            <person name="Brurberg M.B."/>
        </authorList>
    </citation>
    <scope>NUCLEOTIDE SEQUENCE [LARGE SCALE GENOMIC DNA]</scope>
    <source>
        <strain evidence="3 4">10300</strain>
    </source>
</reference>
<keyword evidence="4" id="KW-1185">Reference proteome</keyword>
<gene>
    <name evidence="2" type="ORF">JG687_00016724</name>
    <name evidence="3" type="ORF">PC110_g21131</name>
    <name evidence="1" type="ORF">PC117_g3421</name>
</gene>
<reference evidence="2" key="3">
    <citation type="submission" date="2021-01" db="EMBL/GenBank/DDBJ databases">
        <title>Phytophthora aleatoria, a newly-described species from Pinus radiata is distinct from Phytophthora cactorum isolates based on comparative genomics.</title>
        <authorList>
            <person name="Mcdougal R."/>
            <person name="Panda P."/>
            <person name="Williams N."/>
            <person name="Studholme D.J."/>
        </authorList>
    </citation>
    <scope>NUCLEOTIDE SEQUENCE</scope>
    <source>
        <strain evidence="2">NZFS 3830</strain>
    </source>
</reference>
<dbReference type="Proteomes" id="UP000736787">
    <property type="component" value="Unassembled WGS sequence"/>
</dbReference>
<dbReference type="EMBL" id="RCMK01000048">
    <property type="protein sequence ID" value="KAG2951703.1"/>
    <property type="molecule type" value="Genomic_DNA"/>
</dbReference>
<comment type="caution">
    <text evidence="3">The sequence shown here is derived from an EMBL/GenBank/DDBJ whole genome shotgun (WGS) entry which is preliminary data.</text>
</comment>
<organism evidence="3 4">
    <name type="scientific">Phytophthora cactorum</name>
    <dbReference type="NCBI Taxonomy" id="29920"/>
    <lineage>
        <taxon>Eukaryota</taxon>
        <taxon>Sar</taxon>
        <taxon>Stramenopiles</taxon>
        <taxon>Oomycota</taxon>
        <taxon>Peronosporomycetes</taxon>
        <taxon>Peronosporales</taxon>
        <taxon>Peronosporaceae</taxon>
        <taxon>Phytophthora</taxon>
    </lineage>
</organism>
<sequence>MSRPSVRFTGAQQAIWLPNAIEKHDGLEAGALTSWLVRLWEAEEYSFSEVDMVSTLESVVEDVGERFRQGGRAVLQKFCRDCARSNSTSVSKASEG</sequence>
<reference evidence="1" key="2">
    <citation type="submission" date="2018-10" db="EMBL/GenBank/DDBJ databases">
        <title>Effector identification in a new, highly contiguous assembly of the strawberry crown rot pathogen Phytophthora cactorum.</title>
        <authorList>
            <person name="Armitage A.D."/>
            <person name="Nellist C.F."/>
            <person name="Bates H."/>
            <person name="Vickerstaff R.J."/>
            <person name="Harrison R.J."/>
        </authorList>
    </citation>
    <scope>NUCLEOTIDE SEQUENCE</scope>
    <source>
        <strain evidence="1">4040</strain>
    </source>
</reference>
<evidence type="ECO:0000313" key="4">
    <source>
        <dbReference type="Proteomes" id="UP000251314"/>
    </source>
</evidence>
<protein>
    <submittedName>
        <fullName evidence="3">Uncharacterized protein</fullName>
    </submittedName>
</protein>
<dbReference type="AlphaFoldDB" id="A0A329RCR7"/>
<accession>A0A329RCR7</accession>